<dbReference type="Proteomes" id="UP000509448">
    <property type="component" value="Chromosome"/>
</dbReference>
<proteinExistence type="predicted"/>
<name>A0A4P2VCT3_9ARCH</name>
<dbReference type="AlphaFoldDB" id="A0A4P2VCT3"/>
<dbReference type="Gene3D" id="1.20.120.330">
    <property type="entry name" value="Nucleotidyltransferases domain 2"/>
    <property type="match status" value="1"/>
</dbReference>
<feature type="domain" description="HEPN" evidence="1">
    <location>
        <begin position="1"/>
        <end position="105"/>
    </location>
</feature>
<protein>
    <recommendedName>
        <fullName evidence="1">HEPN domain-containing protein</fullName>
    </recommendedName>
</protein>
<dbReference type="EMBL" id="AP018732">
    <property type="protein sequence ID" value="BBE42334.1"/>
    <property type="molecule type" value="Genomic_DNA"/>
</dbReference>
<dbReference type="SUPFAM" id="SSF81593">
    <property type="entry name" value="Nucleotidyltransferase substrate binding subunit/domain"/>
    <property type="match status" value="1"/>
</dbReference>
<evidence type="ECO:0000259" key="1">
    <source>
        <dbReference type="SMART" id="SM00748"/>
    </source>
</evidence>
<dbReference type="SMART" id="SM00748">
    <property type="entry name" value="HEPN"/>
    <property type="match status" value="1"/>
</dbReference>
<evidence type="ECO:0000313" key="2">
    <source>
        <dbReference type="EMBL" id="BBE42334.1"/>
    </source>
</evidence>
<dbReference type="InterPro" id="IPR007842">
    <property type="entry name" value="HEPN_dom"/>
</dbReference>
<gene>
    <name evidence="2" type="ORF">NAS2_0945</name>
</gene>
<keyword evidence="3" id="KW-1185">Reference proteome</keyword>
<sequence length="125" mass="13462">MDLAMKDFRAARRSAAEGRYALACMAAQQAAMEALVALAEASGRSASGRTLADVLEELGGEYDVSSMIRAASELDSYYEGGGEESDGYALNEIAAARALTRAEQLIVWANDHLPRTRTSRRLMSI</sequence>
<dbReference type="KEGG" id="ccai:NAS2_0945"/>
<organism evidence="2 3">
    <name type="scientific">Conexivisphaera calida</name>
    <dbReference type="NCBI Taxonomy" id="1874277"/>
    <lineage>
        <taxon>Archaea</taxon>
        <taxon>Nitrososphaerota</taxon>
        <taxon>Conexivisphaeria</taxon>
        <taxon>Conexivisphaerales</taxon>
        <taxon>Conexivisphaeraceae</taxon>
        <taxon>Conexivisphaera</taxon>
    </lineage>
</organism>
<reference evidence="2 3" key="1">
    <citation type="journal article" date="2019" name="ISME J.">
        <title>Isolation and characterization of a thermophilic sulfur- and iron-reducing thaumarchaeote from a terrestrial acidic hot spring.</title>
        <authorList>
            <person name="Kato S."/>
            <person name="Itoh T."/>
            <person name="Yuki M."/>
            <person name="Nagamori M."/>
            <person name="Ohnishi M."/>
            <person name="Uematsu K."/>
            <person name="Suzuki K."/>
            <person name="Takashina T."/>
            <person name="Ohkuma M."/>
        </authorList>
    </citation>
    <scope>NUCLEOTIDE SEQUENCE [LARGE SCALE GENOMIC DNA]</scope>
    <source>
        <strain evidence="2 3">NAS-02</strain>
    </source>
</reference>
<accession>A0A4P2VCT3</accession>
<evidence type="ECO:0000313" key="3">
    <source>
        <dbReference type="Proteomes" id="UP000509448"/>
    </source>
</evidence>
<dbReference type="Pfam" id="PF05168">
    <property type="entry name" value="HEPN"/>
    <property type="match status" value="1"/>
</dbReference>